<accession>A0AA42I8B9</accession>
<evidence type="ECO:0000313" key="3">
    <source>
        <dbReference type="Proteomes" id="UP001159329"/>
    </source>
</evidence>
<organism evidence="2 3">
    <name type="scientific">Acinetobacter courvalinii</name>
    <dbReference type="NCBI Taxonomy" id="280147"/>
    <lineage>
        <taxon>Bacteria</taxon>
        <taxon>Pseudomonadati</taxon>
        <taxon>Pseudomonadota</taxon>
        <taxon>Gammaproteobacteria</taxon>
        <taxon>Moraxellales</taxon>
        <taxon>Moraxellaceae</taxon>
        <taxon>Acinetobacter</taxon>
    </lineage>
</organism>
<gene>
    <name evidence="2" type="ORF">N7644_09785</name>
</gene>
<keyword evidence="1" id="KW-0732">Signal</keyword>
<sequence length="136" mass="15478">MYNFLSLLPSLFLTFLLAACSSKNEPEFIEVKTFQSTQSPYFIKAFTLIKYDRTCFLQTSAVLEDGTEINKNWGFMQGKAFLVDDNTPRNSPLTSSQSSAADQQIEEYIQQMKINQEITYMKGLLSAKSRNECGIK</sequence>
<dbReference type="AlphaFoldDB" id="A0AA42I8B9"/>
<dbReference type="EMBL" id="JAOEEO010000002">
    <property type="protein sequence ID" value="MDH0563975.1"/>
    <property type="molecule type" value="Genomic_DNA"/>
</dbReference>
<proteinExistence type="predicted"/>
<dbReference type="Proteomes" id="UP001159329">
    <property type="component" value="Unassembled WGS sequence"/>
</dbReference>
<feature type="chain" id="PRO_5041407572" evidence="1">
    <location>
        <begin position="19"/>
        <end position="136"/>
    </location>
</feature>
<protein>
    <submittedName>
        <fullName evidence="2">Phosphoesterase</fullName>
    </submittedName>
</protein>
<name>A0AA42I8B9_9GAMM</name>
<dbReference type="RefSeq" id="WP_279695259.1">
    <property type="nucleotide sequence ID" value="NZ_JAOEEO010000002.1"/>
</dbReference>
<feature type="signal peptide" evidence="1">
    <location>
        <begin position="1"/>
        <end position="18"/>
    </location>
</feature>
<reference evidence="2" key="1">
    <citation type="submission" date="2022-09" db="EMBL/GenBank/DDBJ databases">
        <title>Intensive care unit water sources are persistently colonized with multi-drug resistant bacteria and are the site of extensive horizontal gene transfer of antibiotic resistance genes.</title>
        <authorList>
            <person name="Diorio-Toth L."/>
        </authorList>
    </citation>
    <scope>NUCLEOTIDE SEQUENCE</scope>
    <source>
        <strain evidence="2">GD04005</strain>
    </source>
</reference>
<evidence type="ECO:0000256" key="1">
    <source>
        <dbReference type="SAM" id="SignalP"/>
    </source>
</evidence>
<comment type="caution">
    <text evidence="2">The sequence shown here is derived from an EMBL/GenBank/DDBJ whole genome shotgun (WGS) entry which is preliminary data.</text>
</comment>
<evidence type="ECO:0000313" key="2">
    <source>
        <dbReference type="EMBL" id="MDH0563975.1"/>
    </source>
</evidence>